<dbReference type="EMBL" id="HG712220">
    <property type="protein sequence ID" value="CDJ50417.1"/>
    <property type="molecule type" value="Genomic_DNA"/>
</dbReference>
<evidence type="ECO:0000256" key="1">
    <source>
        <dbReference type="ARBA" id="ARBA00022598"/>
    </source>
</evidence>
<organism evidence="7 8">
    <name type="scientific">Eimeria brunetti</name>
    <dbReference type="NCBI Taxonomy" id="51314"/>
    <lineage>
        <taxon>Eukaryota</taxon>
        <taxon>Sar</taxon>
        <taxon>Alveolata</taxon>
        <taxon>Apicomplexa</taxon>
        <taxon>Conoidasida</taxon>
        <taxon>Coccidia</taxon>
        <taxon>Eucoccidiorida</taxon>
        <taxon>Eimeriorina</taxon>
        <taxon>Eimeriidae</taxon>
        <taxon>Eimeria</taxon>
    </lineage>
</organism>
<keyword evidence="3" id="KW-0332">GMP biosynthesis</keyword>
<keyword evidence="4" id="KW-0658">Purine biosynthesis</keyword>
<evidence type="ECO:0000256" key="5">
    <source>
        <dbReference type="ARBA" id="ARBA00022840"/>
    </source>
</evidence>
<keyword evidence="5" id="KW-0067">ATP-binding</keyword>
<dbReference type="AlphaFoldDB" id="U6LJB2"/>
<evidence type="ECO:0000256" key="4">
    <source>
        <dbReference type="ARBA" id="ARBA00022755"/>
    </source>
</evidence>
<dbReference type="GO" id="GO:0003921">
    <property type="term" value="F:GMP synthase activity"/>
    <property type="evidence" value="ECO:0007669"/>
    <property type="project" value="TreeGrafter"/>
</dbReference>
<dbReference type="Gene3D" id="3.40.50.880">
    <property type="match status" value="1"/>
</dbReference>
<dbReference type="InterPro" id="IPR017926">
    <property type="entry name" value="GATASE"/>
</dbReference>
<evidence type="ECO:0000259" key="6">
    <source>
        <dbReference type="Pfam" id="PF00117"/>
    </source>
</evidence>
<dbReference type="InterPro" id="IPR029062">
    <property type="entry name" value="Class_I_gatase-like"/>
</dbReference>
<evidence type="ECO:0000313" key="7">
    <source>
        <dbReference type="EMBL" id="CDJ50417.1"/>
    </source>
</evidence>
<feature type="domain" description="Glutamine amidotransferase" evidence="6">
    <location>
        <begin position="3"/>
        <end position="108"/>
    </location>
</feature>
<dbReference type="Proteomes" id="UP000030750">
    <property type="component" value="Unassembled WGS sequence"/>
</dbReference>
<dbReference type="GO" id="GO:0005524">
    <property type="term" value="F:ATP binding"/>
    <property type="evidence" value="ECO:0007669"/>
    <property type="project" value="UniProtKB-KW"/>
</dbReference>
<dbReference type="OrthoDB" id="1724632at2759"/>
<dbReference type="GO" id="GO:0005829">
    <property type="term" value="C:cytosol"/>
    <property type="evidence" value="ECO:0007669"/>
    <property type="project" value="TreeGrafter"/>
</dbReference>
<reference evidence="7" key="1">
    <citation type="submission" date="2013-10" db="EMBL/GenBank/DDBJ databases">
        <title>Genomic analysis of the causative agents of coccidiosis in chickens.</title>
        <authorList>
            <person name="Reid A.J."/>
            <person name="Blake D."/>
            <person name="Billington K."/>
            <person name="Browne H."/>
            <person name="Dunn M."/>
            <person name="Hung S."/>
            <person name="Kawahara F."/>
            <person name="Miranda-Saavedra D."/>
            <person name="Mourier T."/>
            <person name="Nagra H."/>
            <person name="Otto T.D."/>
            <person name="Rawlings N."/>
            <person name="Sanchez A."/>
            <person name="Sanders M."/>
            <person name="Subramaniam C."/>
            <person name="Tay Y."/>
            <person name="Dear P."/>
            <person name="Doerig C."/>
            <person name="Gruber A."/>
            <person name="Parkinson J."/>
            <person name="Shirley M."/>
            <person name="Wan K.L."/>
            <person name="Berriman M."/>
            <person name="Tomley F."/>
            <person name="Pain A."/>
        </authorList>
    </citation>
    <scope>NUCLEOTIDE SEQUENCE [LARGE SCALE GENOMIC DNA]</scope>
    <source>
        <strain evidence="7">Houghton</strain>
    </source>
</reference>
<dbReference type="Pfam" id="PF00117">
    <property type="entry name" value="GATase"/>
    <property type="match status" value="1"/>
</dbReference>
<reference evidence="7" key="2">
    <citation type="submission" date="2013-10" db="EMBL/GenBank/DDBJ databases">
        <authorList>
            <person name="Aslett M."/>
        </authorList>
    </citation>
    <scope>NUCLEOTIDE SEQUENCE [LARGE SCALE GENOMIC DNA]</scope>
    <source>
        <strain evidence="7">Houghton</strain>
    </source>
</reference>
<evidence type="ECO:0000256" key="2">
    <source>
        <dbReference type="ARBA" id="ARBA00022741"/>
    </source>
</evidence>
<protein>
    <recommendedName>
        <fullName evidence="6">Glutamine amidotransferase domain-containing protein</fullName>
    </recommendedName>
</protein>
<dbReference type="VEuPathDB" id="ToxoDB:EBH_0033560"/>
<keyword evidence="8" id="KW-1185">Reference proteome</keyword>
<keyword evidence="1" id="KW-0436">Ligase</keyword>
<sequence>MALVLDFGSQFSRLIVRRLRSIGVYSELLACTATAEEISALRPSAVVLSGGPSSVYEEGAPHLRREVWELLQKKKIPVLGICYGMQEIVHQLGGRVVGEGSREYGKTMITLCEIEGEEEGQLVDAAGAAAAAAAATQAADAAAAAAGDNWPVPAAHAAAPALGDLFYGIEGKEVQFPAVCCL</sequence>
<name>U6LJB2_9EIME</name>
<gene>
    <name evidence="7" type="ORF">EBH_0033560</name>
</gene>
<evidence type="ECO:0000256" key="3">
    <source>
        <dbReference type="ARBA" id="ARBA00022749"/>
    </source>
</evidence>
<dbReference type="PANTHER" id="PTHR11922:SF2">
    <property type="entry name" value="GMP SYNTHASE [GLUTAMINE-HYDROLYZING]"/>
    <property type="match status" value="1"/>
</dbReference>
<dbReference type="PROSITE" id="PS51273">
    <property type="entry name" value="GATASE_TYPE_1"/>
    <property type="match status" value="1"/>
</dbReference>
<proteinExistence type="predicted"/>
<dbReference type="PANTHER" id="PTHR11922">
    <property type="entry name" value="GMP SYNTHASE-RELATED"/>
    <property type="match status" value="1"/>
</dbReference>
<evidence type="ECO:0000313" key="8">
    <source>
        <dbReference type="Proteomes" id="UP000030750"/>
    </source>
</evidence>
<accession>U6LJB2</accession>
<keyword evidence="2" id="KW-0547">Nucleotide-binding</keyword>
<dbReference type="SUPFAM" id="SSF52317">
    <property type="entry name" value="Class I glutamine amidotransferase-like"/>
    <property type="match status" value="1"/>
</dbReference>